<dbReference type="InterPro" id="IPR036282">
    <property type="entry name" value="Glutathione-S-Trfase_C_sf"/>
</dbReference>
<dbReference type="InterPro" id="IPR004045">
    <property type="entry name" value="Glutathione_S-Trfase_N"/>
</dbReference>
<dbReference type="GO" id="GO:0005737">
    <property type="term" value="C:cytoplasm"/>
    <property type="evidence" value="ECO:0007669"/>
    <property type="project" value="TreeGrafter"/>
</dbReference>
<dbReference type="Gene3D" id="1.20.1050.10">
    <property type="match status" value="1"/>
</dbReference>
<dbReference type="InterPro" id="IPR050802">
    <property type="entry name" value="EF-GSTs"/>
</dbReference>
<feature type="domain" description="GST C-terminal" evidence="2">
    <location>
        <begin position="125"/>
        <end position="260"/>
    </location>
</feature>
<dbReference type="SUPFAM" id="SSF47616">
    <property type="entry name" value="GST C-terminal domain-like"/>
    <property type="match status" value="1"/>
</dbReference>
<feature type="domain" description="GST N-terminal" evidence="1">
    <location>
        <begin position="3"/>
        <end position="120"/>
    </location>
</feature>
<dbReference type="InterPro" id="IPR010987">
    <property type="entry name" value="Glutathione-S-Trfase_C-like"/>
</dbReference>
<evidence type="ECO:0008006" key="4">
    <source>
        <dbReference type="Google" id="ProtNLM"/>
    </source>
</evidence>
<reference evidence="3" key="1">
    <citation type="submission" date="2018-05" db="EMBL/GenBank/DDBJ databases">
        <authorList>
            <person name="Lanie J.A."/>
            <person name="Ng W.-L."/>
            <person name="Kazmierczak K.M."/>
            <person name="Andrzejewski T.M."/>
            <person name="Davidsen T.M."/>
            <person name="Wayne K.J."/>
            <person name="Tettelin H."/>
            <person name="Glass J.I."/>
            <person name="Rusch D."/>
            <person name="Podicherti R."/>
            <person name="Tsui H.-C.T."/>
            <person name="Winkler M.E."/>
        </authorList>
    </citation>
    <scope>NUCLEOTIDE SEQUENCE</scope>
</reference>
<accession>A0A382EKZ0</accession>
<sequence>MEKVLKIFSYLPNPRVWKAVIAGNICEVSVEVIGDKPKQLGKWLWDSNPRELEEQEMSEDSPHFRVGKRGFSGALYKTDDFLKAHPFGTVPAAFSPEGNIGVFESNSILRAVARAGNHSTLYGSNNYEASRIDSYLDAGLVFAREAQVYLLEIETLTKEGYKRMAAAYEFYVSGLEESLSNNSYIAGKDLTIADISFVCDFAQFLREGHYEEILKNKGLDLISKNGPKNNPKVFSHLLDLSSREEFSSVMGTYLDWYKKE</sequence>
<dbReference type="PANTHER" id="PTHR43986">
    <property type="entry name" value="ELONGATION FACTOR 1-GAMMA"/>
    <property type="match status" value="1"/>
</dbReference>
<dbReference type="GO" id="GO:0005634">
    <property type="term" value="C:nucleus"/>
    <property type="evidence" value="ECO:0007669"/>
    <property type="project" value="TreeGrafter"/>
</dbReference>
<dbReference type="EMBL" id="UINC01044728">
    <property type="protein sequence ID" value="SVB50573.1"/>
    <property type="molecule type" value="Genomic_DNA"/>
</dbReference>
<dbReference type="PROSITE" id="PS50404">
    <property type="entry name" value="GST_NTER"/>
    <property type="match status" value="1"/>
</dbReference>
<gene>
    <name evidence="3" type="ORF">METZ01_LOCUS203427</name>
</gene>
<dbReference type="GO" id="GO:0006414">
    <property type="term" value="P:translational elongation"/>
    <property type="evidence" value="ECO:0007669"/>
    <property type="project" value="TreeGrafter"/>
</dbReference>
<evidence type="ECO:0000259" key="1">
    <source>
        <dbReference type="PROSITE" id="PS50404"/>
    </source>
</evidence>
<evidence type="ECO:0000259" key="2">
    <source>
        <dbReference type="PROSITE" id="PS50405"/>
    </source>
</evidence>
<dbReference type="AlphaFoldDB" id="A0A382EKZ0"/>
<dbReference type="Gene3D" id="3.40.30.10">
    <property type="entry name" value="Glutaredoxin"/>
    <property type="match status" value="1"/>
</dbReference>
<organism evidence="3">
    <name type="scientific">marine metagenome</name>
    <dbReference type="NCBI Taxonomy" id="408172"/>
    <lineage>
        <taxon>unclassified sequences</taxon>
        <taxon>metagenomes</taxon>
        <taxon>ecological metagenomes</taxon>
    </lineage>
</organism>
<evidence type="ECO:0000313" key="3">
    <source>
        <dbReference type="EMBL" id="SVB50573.1"/>
    </source>
</evidence>
<dbReference type="PANTHER" id="PTHR43986:SF1">
    <property type="entry name" value="ELONGATION FACTOR 1-GAMMA"/>
    <property type="match status" value="1"/>
</dbReference>
<name>A0A382EKZ0_9ZZZZ</name>
<dbReference type="PROSITE" id="PS50405">
    <property type="entry name" value="GST_CTER"/>
    <property type="match status" value="1"/>
</dbReference>
<protein>
    <recommendedName>
        <fullName evidence="4">Glutathione S-transferase</fullName>
    </recommendedName>
</protein>
<proteinExistence type="predicted"/>